<accession>A0A3N2PWT5</accession>
<dbReference type="GO" id="GO:0043295">
    <property type="term" value="F:glutathione binding"/>
    <property type="evidence" value="ECO:0007669"/>
    <property type="project" value="UniProtKB-UniRule"/>
</dbReference>
<keyword evidence="4 10" id="KW-0436">Ligase</keyword>
<dbReference type="InterPro" id="IPR037013">
    <property type="entry name" value="GSH-S_sub-bd_sf"/>
</dbReference>
<keyword evidence="16" id="KW-1185">Reference proteome</keyword>
<dbReference type="PIRSF" id="PIRSF001558">
    <property type="entry name" value="GSHase"/>
    <property type="match status" value="1"/>
</dbReference>
<feature type="binding site" evidence="11">
    <location>
        <position position="499"/>
    </location>
    <ligand>
        <name>substrate</name>
    </ligand>
</feature>
<feature type="binding site" evidence="11">
    <location>
        <position position="136"/>
    </location>
    <ligand>
        <name>substrate</name>
    </ligand>
</feature>
<feature type="binding site" evidence="13">
    <location>
        <begin position="300"/>
        <end position="303"/>
    </location>
    <ligand>
        <name>substrate</name>
    </ligand>
</feature>
<evidence type="ECO:0000256" key="13">
    <source>
        <dbReference type="PIRSR" id="PIRSR001558-3"/>
    </source>
</evidence>
<feature type="binding site" evidence="11">
    <location>
        <position position="156"/>
    </location>
    <ligand>
        <name>ATP</name>
        <dbReference type="ChEBI" id="CHEBI:30616"/>
    </ligand>
</feature>
<feature type="domain" description="Glutathione synthase substrate-binding" evidence="14">
    <location>
        <begin position="227"/>
        <end position="336"/>
    </location>
</feature>
<dbReference type="RefSeq" id="XP_028466601.1">
    <property type="nucleotide sequence ID" value="XM_028609179.1"/>
</dbReference>
<evidence type="ECO:0000256" key="6">
    <source>
        <dbReference type="ARBA" id="ARBA00022723"/>
    </source>
</evidence>
<dbReference type="OrthoDB" id="2020073at2759"/>
<comment type="cofactor">
    <cofactor evidence="10 12">
        <name>Mg(2+)</name>
        <dbReference type="ChEBI" id="CHEBI:18420"/>
    </cofactor>
    <text evidence="10 12">Binds 1 Mg(2+) ion per subunit.</text>
</comment>
<evidence type="ECO:0000256" key="10">
    <source>
        <dbReference type="PIRNR" id="PIRNR001558"/>
    </source>
</evidence>
<name>A0A3N2PWT5_SODAK</name>
<dbReference type="GO" id="GO:0005829">
    <property type="term" value="C:cytosol"/>
    <property type="evidence" value="ECO:0007669"/>
    <property type="project" value="TreeGrafter"/>
</dbReference>
<evidence type="ECO:0000313" key="15">
    <source>
        <dbReference type="EMBL" id="ROT38795.1"/>
    </source>
</evidence>
<dbReference type="InterPro" id="IPR016185">
    <property type="entry name" value="PreATP-grasp_dom_sf"/>
</dbReference>
<feature type="binding site" evidence="11">
    <location>
        <position position="339"/>
    </location>
    <ligand>
        <name>ATP</name>
        <dbReference type="ChEBI" id="CHEBI:30616"/>
    </ligand>
</feature>
<feature type="binding site" evidence="12">
    <location>
        <position position="156"/>
    </location>
    <ligand>
        <name>Mg(2+)</name>
        <dbReference type="ChEBI" id="CHEBI:18420"/>
    </ligand>
</feature>
<dbReference type="NCBIfam" id="TIGR01986">
    <property type="entry name" value="glut_syn_euk"/>
    <property type="match status" value="1"/>
</dbReference>
<dbReference type="GeneID" id="39577657"/>
<dbReference type="Pfam" id="PF03199">
    <property type="entry name" value="GSH_synthase"/>
    <property type="match status" value="1"/>
</dbReference>
<dbReference type="UniPathway" id="UPA00142">
    <property type="reaction ID" value="UER00210"/>
</dbReference>
<dbReference type="GO" id="GO:0004363">
    <property type="term" value="F:glutathione synthase activity"/>
    <property type="evidence" value="ECO:0007669"/>
    <property type="project" value="UniProtKB-UniRule"/>
</dbReference>
<dbReference type="Gene3D" id="3.30.1490.50">
    <property type="match status" value="1"/>
</dbReference>
<evidence type="ECO:0000256" key="11">
    <source>
        <dbReference type="PIRSR" id="PIRSR001558-1"/>
    </source>
</evidence>
<keyword evidence="7 10" id="KW-0547">Nucleotide-binding</keyword>
<reference evidence="15 16" key="1">
    <citation type="journal article" date="2018" name="Mol. Ecol.">
        <title>The obligate alkalophilic soda-lake fungus Sodiomyces alkalinus has shifted to a protein diet.</title>
        <authorList>
            <person name="Grum-Grzhimaylo A.A."/>
            <person name="Falkoski D.L."/>
            <person name="van den Heuvel J."/>
            <person name="Valero-Jimenez C.A."/>
            <person name="Min B."/>
            <person name="Choi I.G."/>
            <person name="Lipzen A."/>
            <person name="Daum C.G."/>
            <person name="Aanen D.K."/>
            <person name="Tsang A."/>
            <person name="Henrissat B."/>
            <person name="Bilanenko E.N."/>
            <person name="de Vries R.P."/>
            <person name="van Kan J.A.L."/>
            <person name="Grigoriev I.V."/>
            <person name="Debets A.J.M."/>
        </authorList>
    </citation>
    <scope>NUCLEOTIDE SEQUENCE [LARGE SCALE GENOMIC DNA]</scope>
    <source>
        <strain evidence="15 16">F11</strain>
    </source>
</reference>
<dbReference type="FunFam" id="3.30.1490.50:FF:000002">
    <property type="entry name" value="Glutathione synthetase"/>
    <property type="match status" value="1"/>
</dbReference>
<dbReference type="EMBL" id="ML119055">
    <property type="protein sequence ID" value="ROT38795.1"/>
    <property type="molecule type" value="Genomic_DNA"/>
</dbReference>
<dbReference type="GO" id="GO:0005524">
    <property type="term" value="F:ATP binding"/>
    <property type="evidence" value="ECO:0007669"/>
    <property type="project" value="UniProtKB-UniRule"/>
</dbReference>
<feature type="binding site" evidence="11">
    <location>
        <position position="507"/>
    </location>
    <ligand>
        <name>ATP</name>
        <dbReference type="ChEBI" id="CHEBI:30616"/>
    </ligand>
</feature>
<dbReference type="InterPro" id="IPR014042">
    <property type="entry name" value="Glutathione_synthase_a-hlx"/>
</dbReference>
<feature type="binding site" evidence="11">
    <location>
        <position position="472"/>
    </location>
    <ligand>
        <name>ATP</name>
        <dbReference type="ChEBI" id="CHEBI:30616"/>
    </ligand>
</feature>
<feature type="binding site" evidence="12">
    <location>
        <position position="158"/>
    </location>
    <ligand>
        <name>Mg(2+)</name>
        <dbReference type="ChEBI" id="CHEBI:18420"/>
    </ligand>
</feature>
<dbReference type="AlphaFoldDB" id="A0A3N2PWT5"/>
<dbReference type="FunFam" id="3.40.50.1760:FF:000001">
    <property type="entry name" value="Glutathione synthetase"/>
    <property type="match status" value="1"/>
</dbReference>
<sequence length="523" mass="58279">METEKPGALRYPPRLNQAESDDLVQAVKNWALAHGLTIRPQPSVVSDDVDPQGLLAINVPVTLFPSPFPRQCFDQARSVQQTYNELYAAISRDEEFLAGAVDEVRDGDEFTSNLWDVHLRVKKEGYTQNLSLGLFRSDYLVHQDLPGNEPQIKQVEFNTIAASFGGLSAQTTLLHKFLSTSEYPLLQQSITPESLVLPENDSARGLAAGMRAAFDAYGDSELGHERCILFVVQDGERNVFDQRHLEYALNDTLDPIRVFRIPFSQLLDHTSIAQTPKRQLLYHLPRNRSKTFEASVVYLRAGYGPSDYPDQRAWEARYHLERSAAIKCPTVLTQVAGTKKVQQLLATPRSDADADADGPSILGRFIPDPDDAPLSAQVWRTFSNIYPMDTSEAGRKARQVALDPELCLHYVLKPQREGGGNNHYREDIPVFLEKTPESHWGAYILMELITPPKQENIILRNGKLEEGGVICELGIYGTCVWNQSTGELLRNEEAGYLLRTKGDTSNEGGVAAGYGCMDSCALV</sequence>
<evidence type="ECO:0000256" key="2">
    <source>
        <dbReference type="ARBA" id="ARBA00010385"/>
    </source>
</evidence>
<evidence type="ECO:0000256" key="9">
    <source>
        <dbReference type="ARBA" id="ARBA00022842"/>
    </source>
</evidence>
<evidence type="ECO:0000256" key="8">
    <source>
        <dbReference type="ARBA" id="ARBA00022840"/>
    </source>
</evidence>
<feature type="binding site" evidence="13">
    <location>
        <begin position="160"/>
        <end position="163"/>
    </location>
    <ligand>
        <name>substrate</name>
    </ligand>
</feature>
<feature type="binding site" evidence="11">
    <location>
        <begin position="446"/>
        <end position="449"/>
    </location>
    <ligand>
        <name>ATP</name>
        <dbReference type="ChEBI" id="CHEBI:30616"/>
    </ligand>
</feature>
<feature type="binding site" evidence="11">
    <location>
        <begin position="413"/>
        <end position="422"/>
    </location>
    <ligand>
        <name>ATP</name>
        <dbReference type="ChEBI" id="CHEBI:30616"/>
    </ligand>
</feature>
<evidence type="ECO:0000256" key="5">
    <source>
        <dbReference type="ARBA" id="ARBA00022684"/>
    </source>
</evidence>
<evidence type="ECO:0000256" key="12">
    <source>
        <dbReference type="PIRSR" id="PIRSR001558-2"/>
    </source>
</evidence>
<feature type="binding site" evidence="13">
    <location>
        <begin position="510"/>
        <end position="511"/>
    </location>
    <ligand>
        <name>substrate</name>
    </ligand>
</feature>
<protein>
    <recommendedName>
        <fullName evidence="10">Glutathione synthetase</fullName>
        <shortName evidence="10">GSH-S</shortName>
        <ecNumber evidence="10">6.3.2.3</ecNumber>
    </recommendedName>
</protein>
<dbReference type="InterPro" id="IPR004887">
    <property type="entry name" value="GSH_synth_subst-bd"/>
</dbReference>
<keyword evidence="9 10" id="KW-0460">Magnesium</keyword>
<feature type="binding site" evidence="11">
    <location>
        <position position="501"/>
    </location>
    <ligand>
        <name>ATP</name>
        <dbReference type="ChEBI" id="CHEBI:30616"/>
    </ligand>
</feature>
<evidence type="ECO:0000256" key="3">
    <source>
        <dbReference type="ARBA" id="ARBA00011738"/>
    </source>
</evidence>
<dbReference type="SUPFAM" id="SSF52440">
    <property type="entry name" value="PreATP-grasp domain"/>
    <property type="match status" value="1"/>
</dbReference>
<gene>
    <name evidence="15" type="ORF">SODALDRAFT_311809</name>
</gene>
<evidence type="ECO:0000313" key="16">
    <source>
        <dbReference type="Proteomes" id="UP000272025"/>
    </source>
</evidence>
<dbReference type="Gene3D" id="3.40.50.1760">
    <property type="entry name" value="Glutathione synthase, substrate-binding domain superfamily, eukaryotic"/>
    <property type="match status" value="1"/>
</dbReference>
<keyword evidence="8 10" id="KW-0067">ATP-binding</keyword>
<dbReference type="Gene3D" id="1.10.1080.10">
    <property type="entry name" value="Glutathione Synthetase, Chain A, domain 3"/>
    <property type="match status" value="1"/>
</dbReference>
<feature type="binding site" evidence="11">
    <location>
        <position position="242"/>
    </location>
    <ligand>
        <name>substrate</name>
    </ligand>
</feature>
<dbReference type="GO" id="GO:0000287">
    <property type="term" value="F:magnesium ion binding"/>
    <property type="evidence" value="ECO:0007669"/>
    <property type="project" value="UniProtKB-UniRule"/>
</dbReference>
<dbReference type="Proteomes" id="UP000272025">
    <property type="component" value="Unassembled WGS sequence"/>
</dbReference>
<dbReference type="InterPro" id="IPR005615">
    <property type="entry name" value="Glutathione_synthase"/>
</dbReference>
<evidence type="ECO:0000256" key="7">
    <source>
        <dbReference type="ARBA" id="ARBA00022741"/>
    </source>
</evidence>
<feature type="binding site" evidence="13">
    <location>
        <begin position="236"/>
        <end position="238"/>
    </location>
    <ligand>
        <name>substrate</name>
    </ligand>
</feature>
<evidence type="ECO:0000256" key="4">
    <source>
        <dbReference type="ARBA" id="ARBA00022598"/>
    </source>
</evidence>
<proteinExistence type="inferred from homology"/>
<dbReference type="Gene3D" id="3.30.1490.80">
    <property type="match status" value="1"/>
</dbReference>
<dbReference type="Pfam" id="PF03917">
    <property type="entry name" value="GSH_synth_ATP"/>
    <property type="match status" value="1"/>
</dbReference>
<comment type="subunit">
    <text evidence="3">Homodimer.</text>
</comment>
<evidence type="ECO:0000256" key="1">
    <source>
        <dbReference type="ARBA" id="ARBA00004965"/>
    </source>
</evidence>
<dbReference type="SUPFAM" id="SSF56059">
    <property type="entry name" value="Glutathione synthetase ATP-binding domain-like"/>
    <property type="match status" value="1"/>
</dbReference>
<organism evidence="15 16">
    <name type="scientific">Sodiomyces alkalinus (strain CBS 110278 / VKM F-3762 / F11)</name>
    <name type="common">Alkaliphilic filamentous fungus</name>
    <dbReference type="NCBI Taxonomy" id="1314773"/>
    <lineage>
        <taxon>Eukaryota</taxon>
        <taxon>Fungi</taxon>
        <taxon>Dikarya</taxon>
        <taxon>Ascomycota</taxon>
        <taxon>Pezizomycotina</taxon>
        <taxon>Sordariomycetes</taxon>
        <taxon>Hypocreomycetidae</taxon>
        <taxon>Glomerellales</taxon>
        <taxon>Plectosphaerellaceae</taxon>
        <taxon>Sodiomyces</taxon>
    </lineage>
</organism>
<dbReference type="InterPro" id="IPR014049">
    <property type="entry name" value="Glutathione_synthase_N_euk"/>
</dbReference>
<keyword evidence="5 10" id="KW-0317">Glutathione biosynthesis</keyword>
<comment type="pathway">
    <text evidence="1 10">Sulfur metabolism; glutathione biosynthesis; glutathione from L-cysteine and L-glutamate: step 2/2.</text>
</comment>
<keyword evidence="6 10" id="KW-0479">Metal-binding</keyword>
<dbReference type="PANTHER" id="PTHR11130">
    <property type="entry name" value="GLUTATHIONE SYNTHETASE"/>
    <property type="match status" value="1"/>
</dbReference>
<evidence type="ECO:0000259" key="14">
    <source>
        <dbReference type="Pfam" id="PF03199"/>
    </source>
</evidence>
<dbReference type="STRING" id="1314773.A0A3N2PWT5"/>
<dbReference type="EC" id="6.3.2.3" evidence="10"/>
<feature type="binding site" evidence="12">
    <location>
        <position position="417"/>
    </location>
    <ligand>
        <name>Mg(2+)</name>
        <dbReference type="ChEBI" id="CHEBI:18420"/>
    </ligand>
</feature>
<dbReference type="InterPro" id="IPR014709">
    <property type="entry name" value="Glutathione_synthase_C_euk"/>
</dbReference>
<feature type="binding site" evidence="11">
    <location>
        <position position="424"/>
    </location>
    <ligand>
        <name>ATP</name>
        <dbReference type="ChEBI" id="CHEBI:30616"/>
    </ligand>
</feature>
<dbReference type="Gene3D" id="3.30.470.20">
    <property type="entry name" value="ATP-grasp fold, B domain"/>
    <property type="match status" value="1"/>
</dbReference>
<comment type="similarity">
    <text evidence="2 10">Belongs to the eukaryotic GSH synthase family.</text>
</comment>
<dbReference type="PANTHER" id="PTHR11130:SF0">
    <property type="entry name" value="GLUTATHIONE SYNTHETASE"/>
    <property type="match status" value="1"/>
</dbReference>
<comment type="catalytic activity">
    <reaction evidence="10">
        <text>gamma-L-glutamyl-L-cysteine + glycine + ATP = glutathione + ADP + phosphate + H(+)</text>
        <dbReference type="Rhea" id="RHEA:13557"/>
        <dbReference type="ChEBI" id="CHEBI:15378"/>
        <dbReference type="ChEBI" id="CHEBI:30616"/>
        <dbReference type="ChEBI" id="CHEBI:43474"/>
        <dbReference type="ChEBI" id="CHEBI:57305"/>
        <dbReference type="ChEBI" id="CHEBI:57925"/>
        <dbReference type="ChEBI" id="CHEBI:58173"/>
        <dbReference type="ChEBI" id="CHEBI:456216"/>
        <dbReference type="EC" id="6.3.2.3"/>
    </reaction>
</comment>